<evidence type="ECO:0000256" key="4">
    <source>
        <dbReference type="ARBA" id="ARBA00022496"/>
    </source>
</evidence>
<dbReference type="Pfam" id="PF07715">
    <property type="entry name" value="Plug"/>
    <property type="match status" value="1"/>
</dbReference>
<reference evidence="17 18" key="1">
    <citation type="submission" date="2024-04" db="EMBL/GenBank/DDBJ databases">
        <title>Aurantiacibacter sp. DGU6 16S ribosomal RNA gene Genome sequencing and assembly.</title>
        <authorList>
            <person name="Park S."/>
        </authorList>
    </citation>
    <scope>NUCLEOTIDE SEQUENCE [LARGE SCALE GENOMIC DNA]</scope>
    <source>
        <strain evidence="17 18">DGU6</strain>
    </source>
</reference>
<dbReference type="PROSITE" id="PS52016">
    <property type="entry name" value="TONB_DEPENDENT_REC_3"/>
    <property type="match status" value="1"/>
</dbReference>
<keyword evidence="9 11" id="KW-0472">Membrane</keyword>
<feature type="signal peptide" evidence="14">
    <location>
        <begin position="1"/>
        <end position="22"/>
    </location>
</feature>
<evidence type="ECO:0000256" key="9">
    <source>
        <dbReference type="ARBA" id="ARBA00023136"/>
    </source>
</evidence>
<dbReference type="InterPro" id="IPR039426">
    <property type="entry name" value="TonB-dep_rcpt-like"/>
</dbReference>
<dbReference type="Gene3D" id="2.40.170.20">
    <property type="entry name" value="TonB-dependent receptor, beta-barrel domain"/>
    <property type="match status" value="3"/>
</dbReference>
<evidence type="ECO:0000256" key="7">
    <source>
        <dbReference type="ARBA" id="ARBA00023065"/>
    </source>
</evidence>
<dbReference type="InterPro" id="IPR000531">
    <property type="entry name" value="Beta-barrel_TonB"/>
</dbReference>
<evidence type="ECO:0000256" key="8">
    <source>
        <dbReference type="ARBA" id="ARBA00023077"/>
    </source>
</evidence>
<comment type="subcellular location">
    <subcellularLocation>
        <location evidence="1 11">Cell outer membrane</location>
        <topology evidence="1 11">Multi-pass membrane protein</topology>
    </subcellularLocation>
</comment>
<dbReference type="PANTHER" id="PTHR32552">
    <property type="entry name" value="FERRICHROME IRON RECEPTOR-RELATED"/>
    <property type="match status" value="1"/>
</dbReference>
<dbReference type="EMBL" id="JBBYHV010000001">
    <property type="protein sequence ID" value="MEL1250984.1"/>
    <property type="molecule type" value="Genomic_DNA"/>
</dbReference>
<keyword evidence="18" id="KW-1185">Reference proteome</keyword>
<dbReference type="InterPro" id="IPR012910">
    <property type="entry name" value="Plug_dom"/>
</dbReference>
<evidence type="ECO:0000313" key="17">
    <source>
        <dbReference type="EMBL" id="MEL1250984.1"/>
    </source>
</evidence>
<accession>A0ABU9IEY7</accession>
<dbReference type="InterPro" id="IPR010916">
    <property type="entry name" value="TonB_box_CS"/>
</dbReference>
<evidence type="ECO:0000256" key="2">
    <source>
        <dbReference type="ARBA" id="ARBA00022448"/>
    </source>
</evidence>
<evidence type="ECO:0000256" key="13">
    <source>
        <dbReference type="RuleBase" id="RU003357"/>
    </source>
</evidence>
<evidence type="ECO:0000256" key="6">
    <source>
        <dbReference type="ARBA" id="ARBA00023004"/>
    </source>
</evidence>
<evidence type="ECO:0000259" key="16">
    <source>
        <dbReference type="Pfam" id="PF07715"/>
    </source>
</evidence>
<keyword evidence="6" id="KW-0408">Iron</keyword>
<evidence type="ECO:0000256" key="5">
    <source>
        <dbReference type="ARBA" id="ARBA00022692"/>
    </source>
</evidence>
<keyword evidence="14" id="KW-0732">Signal</keyword>
<feature type="domain" description="TonB-dependent receptor plug" evidence="16">
    <location>
        <begin position="52"/>
        <end position="159"/>
    </location>
</feature>
<proteinExistence type="inferred from homology"/>
<evidence type="ECO:0000256" key="12">
    <source>
        <dbReference type="PROSITE-ProRule" id="PRU10143"/>
    </source>
</evidence>
<comment type="caution">
    <text evidence="17">The sequence shown here is derived from an EMBL/GenBank/DDBJ whole genome shotgun (WGS) entry which is preliminary data.</text>
</comment>
<keyword evidence="17" id="KW-0675">Receptor</keyword>
<feature type="chain" id="PRO_5045531207" evidence="14">
    <location>
        <begin position="23"/>
        <end position="847"/>
    </location>
</feature>
<keyword evidence="3 11" id="KW-1134">Transmembrane beta strand</keyword>
<evidence type="ECO:0000256" key="11">
    <source>
        <dbReference type="PROSITE-ProRule" id="PRU01360"/>
    </source>
</evidence>
<keyword evidence="2 11" id="KW-0813">Transport</keyword>
<dbReference type="PANTHER" id="PTHR32552:SF81">
    <property type="entry name" value="TONB-DEPENDENT OUTER MEMBRANE RECEPTOR"/>
    <property type="match status" value="1"/>
</dbReference>
<evidence type="ECO:0000256" key="3">
    <source>
        <dbReference type="ARBA" id="ARBA00022452"/>
    </source>
</evidence>
<keyword evidence="7" id="KW-0406">Ion transport</keyword>
<name>A0ABU9IEY7_9SPHN</name>
<dbReference type="InterPro" id="IPR036942">
    <property type="entry name" value="Beta-barrel_TonB_sf"/>
</dbReference>
<evidence type="ECO:0000259" key="15">
    <source>
        <dbReference type="Pfam" id="PF00593"/>
    </source>
</evidence>
<protein>
    <submittedName>
        <fullName evidence="17">TonB-dependent receptor</fullName>
    </submittedName>
</protein>
<keyword evidence="5 11" id="KW-0812">Transmembrane</keyword>
<feature type="short sequence motif" description="TonB box" evidence="12">
    <location>
        <begin position="40"/>
        <end position="46"/>
    </location>
</feature>
<keyword evidence="4" id="KW-0410">Iron transport</keyword>
<evidence type="ECO:0000313" key="18">
    <source>
        <dbReference type="Proteomes" id="UP001497045"/>
    </source>
</evidence>
<comment type="similarity">
    <text evidence="11 13">Belongs to the TonB-dependent receptor family.</text>
</comment>
<feature type="domain" description="TonB-dependent receptor-like beta-barrel" evidence="15">
    <location>
        <begin position="315"/>
        <end position="812"/>
    </location>
</feature>
<evidence type="ECO:0000256" key="14">
    <source>
        <dbReference type="SAM" id="SignalP"/>
    </source>
</evidence>
<sequence>MHKFLATSSAIAIAMTAQSALAQETQDEEPQVRTSPALNTITVTAQRREESLQDAAIPVDVATGQEMQLAGVSDATALSKIAPSLTVTSGGGANPGYFIRGVGNFTNNGYTNPAVSFNIDGVYIGRSTSTVASFLDLNRVEVLKGPQGTLYGRNATGGAINVIPNRPELGELSGAVSLDIGNYDSVEISGMANIPIGDSVAVRLAAAHNAHDGYNSDGTNDADDIAFRGQLLAELGDTADIRFSVDYSEQNGVGPGITIVGNYNFLPPQVPGRNDLPVPGWAFSPAPANVSAPWTGVHAPQALAFSNTIAGAPLHSPYEGYAYPFRNDNYFGVSAELNVDLGGADLVVIPAYRRSELDNQFNGPPFKAAINQDEAEQYSLEARLSGETGPVDWIVGGFYFDEQVVGTNSFNQFATISHNTFDSQTESFAFFGRATLNLSDDFRLVGGLRWTDDSRSIDAFATATAAVCLEHPVGRPPNCSHVPTLPVGLTLQDTLDQIDPALFPAANPAVAFNPDGPDGVGQVFPYGPFNIFAPAQFGPGAIIAITPNTTRATDGDTELTYRIAAEYDVTPDNLLYVSFENGFRSGGFNLAFGRETYEPEFIDAFTLGSKNRFFDDRVELNIEMFYWEYSGQQLAALGVDANGNNAFYTRNVGASTIMGADIDFQVAATDTTFIRGSVQYLDATYDSFSFSQVDLSDPAEDPLNFLRPVTGCEATQVATGPTDPNRSFNVDCSGRDALNAPKWTASFGLTQEIDLGDFVLSGTVDGRYIASRQIGFNYIPLSRVDDNFTLDATLTLADIDEFWRITAYVRNITNEAVPSLNQTGSGNIVATTYQPPRTYGVRLGYQF</sequence>
<gene>
    <name evidence="17" type="ORF">AAEO60_09895</name>
</gene>
<dbReference type="Proteomes" id="UP001497045">
    <property type="component" value="Unassembled WGS sequence"/>
</dbReference>
<evidence type="ECO:0000256" key="1">
    <source>
        <dbReference type="ARBA" id="ARBA00004571"/>
    </source>
</evidence>
<dbReference type="RefSeq" id="WP_341673497.1">
    <property type="nucleotide sequence ID" value="NZ_JBBYHV010000001.1"/>
</dbReference>
<dbReference type="PROSITE" id="PS00430">
    <property type="entry name" value="TONB_DEPENDENT_REC_1"/>
    <property type="match status" value="1"/>
</dbReference>
<evidence type="ECO:0000256" key="10">
    <source>
        <dbReference type="ARBA" id="ARBA00023237"/>
    </source>
</evidence>
<keyword evidence="8 12" id="KW-0798">TonB box</keyword>
<dbReference type="SUPFAM" id="SSF56935">
    <property type="entry name" value="Porins"/>
    <property type="match status" value="1"/>
</dbReference>
<keyword evidence="10 11" id="KW-0998">Cell outer membrane</keyword>
<organism evidence="17 18">
    <name type="scientific">Aurantiacibacter gilvus</name>
    <dbReference type="NCBI Taxonomy" id="3139141"/>
    <lineage>
        <taxon>Bacteria</taxon>
        <taxon>Pseudomonadati</taxon>
        <taxon>Pseudomonadota</taxon>
        <taxon>Alphaproteobacteria</taxon>
        <taxon>Sphingomonadales</taxon>
        <taxon>Erythrobacteraceae</taxon>
        <taxon>Aurantiacibacter</taxon>
    </lineage>
</organism>
<dbReference type="Pfam" id="PF00593">
    <property type="entry name" value="TonB_dep_Rec_b-barrel"/>
    <property type="match status" value="1"/>
</dbReference>